<evidence type="ECO:0000256" key="9">
    <source>
        <dbReference type="ARBA" id="ARBA00023049"/>
    </source>
</evidence>
<evidence type="ECO:0000313" key="13">
    <source>
        <dbReference type="EMBL" id="VDI61839.1"/>
    </source>
</evidence>
<dbReference type="Proteomes" id="UP000596742">
    <property type="component" value="Unassembled WGS sequence"/>
</dbReference>
<keyword evidence="14" id="KW-1185">Reference proteome</keyword>
<evidence type="ECO:0000256" key="7">
    <source>
        <dbReference type="ARBA" id="ARBA00022801"/>
    </source>
</evidence>
<dbReference type="SUPFAM" id="SSF53187">
    <property type="entry name" value="Zn-dependent exopeptidases"/>
    <property type="match status" value="1"/>
</dbReference>
<evidence type="ECO:0000256" key="2">
    <source>
        <dbReference type="ARBA" id="ARBA00005988"/>
    </source>
</evidence>
<evidence type="ECO:0000256" key="11">
    <source>
        <dbReference type="SAM" id="SignalP"/>
    </source>
</evidence>
<keyword evidence="4" id="KW-0645">Protease</keyword>
<evidence type="ECO:0000313" key="14">
    <source>
        <dbReference type="Proteomes" id="UP000596742"/>
    </source>
</evidence>
<proteinExistence type="inferred from homology"/>
<sequence>MNQIFFVAFLLQICFAFDFNKYNTLDKIEKYLATFNSNYQGKVTSNVEIIGKTFEKRNIYMVKMVTRQKTQCGSCKGKSKKAILVDGGIHPRDFISHAFVLYFLNFLKTTQAGFYLVKKFDWYLIPVLNPDGYVYANNLERLWRKNRNPFNETCIGTDLNRNYGIGWNPENGGSSNPCNELYSGPAPFSELESQAESRLMLKRAFIGYLSIQSFGQLWIYPWGFTTDPVPDKSTLDKCAKTAALAATSRHGVVYNWRQTSQRATLGGISSDYAKAAGIKFPFEVLLRDNGTFGHLLPENQIIPTCEETTDAVVAWADCVCVEMV</sequence>
<dbReference type="EMBL" id="UYJE01008192">
    <property type="protein sequence ID" value="VDI61839.1"/>
    <property type="molecule type" value="Genomic_DNA"/>
</dbReference>
<comment type="caution">
    <text evidence="10">Lacks conserved residue(s) required for the propagation of feature annotation.</text>
</comment>
<dbReference type="PRINTS" id="PR00765">
    <property type="entry name" value="CRBOXYPTASEA"/>
</dbReference>
<organism evidence="13 14">
    <name type="scientific">Mytilus galloprovincialis</name>
    <name type="common">Mediterranean mussel</name>
    <dbReference type="NCBI Taxonomy" id="29158"/>
    <lineage>
        <taxon>Eukaryota</taxon>
        <taxon>Metazoa</taxon>
        <taxon>Spiralia</taxon>
        <taxon>Lophotrochozoa</taxon>
        <taxon>Mollusca</taxon>
        <taxon>Bivalvia</taxon>
        <taxon>Autobranchia</taxon>
        <taxon>Pteriomorphia</taxon>
        <taxon>Mytilida</taxon>
        <taxon>Mytiloidea</taxon>
        <taxon>Mytilidae</taxon>
        <taxon>Mytilinae</taxon>
        <taxon>Mytilus</taxon>
    </lineage>
</organism>
<dbReference type="PANTHER" id="PTHR11705:SF143">
    <property type="entry name" value="SLL0236 PROTEIN"/>
    <property type="match status" value="1"/>
</dbReference>
<dbReference type="PROSITE" id="PS52035">
    <property type="entry name" value="PEPTIDASE_M14"/>
    <property type="match status" value="1"/>
</dbReference>
<dbReference type="InterPro" id="IPR000834">
    <property type="entry name" value="Peptidase_M14"/>
</dbReference>
<dbReference type="GO" id="GO:0005615">
    <property type="term" value="C:extracellular space"/>
    <property type="evidence" value="ECO:0007669"/>
    <property type="project" value="TreeGrafter"/>
</dbReference>
<feature type="chain" id="PRO_5032504827" description="Peptidase M14 domain-containing protein" evidence="11">
    <location>
        <begin position="17"/>
        <end position="324"/>
    </location>
</feature>
<keyword evidence="3" id="KW-0121">Carboxypeptidase</keyword>
<comment type="cofactor">
    <cofactor evidence="1">
        <name>Zn(2+)</name>
        <dbReference type="ChEBI" id="CHEBI:29105"/>
    </cofactor>
</comment>
<evidence type="ECO:0000256" key="1">
    <source>
        <dbReference type="ARBA" id="ARBA00001947"/>
    </source>
</evidence>
<evidence type="ECO:0000256" key="6">
    <source>
        <dbReference type="ARBA" id="ARBA00022729"/>
    </source>
</evidence>
<gene>
    <name evidence="13" type="ORF">MGAL_10B026215</name>
</gene>
<dbReference type="Pfam" id="PF00246">
    <property type="entry name" value="Peptidase_M14"/>
    <property type="match status" value="1"/>
</dbReference>
<dbReference type="Gene3D" id="3.40.630.10">
    <property type="entry name" value="Zn peptidases"/>
    <property type="match status" value="1"/>
</dbReference>
<evidence type="ECO:0000256" key="10">
    <source>
        <dbReference type="PROSITE-ProRule" id="PRU01379"/>
    </source>
</evidence>
<feature type="domain" description="Peptidase M14" evidence="12">
    <location>
        <begin position="21"/>
        <end position="319"/>
    </location>
</feature>
<reference evidence="13" key="1">
    <citation type="submission" date="2018-11" db="EMBL/GenBank/DDBJ databases">
        <authorList>
            <person name="Alioto T."/>
            <person name="Alioto T."/>
        </authorList>
    </citation>
    <scope>NUCLEOTIDE SEQUENCE</scope>
</reference>
<dbReference type="SMART" id="SM00631">
    <property type="entry name" value="Zn_pept"/>
    <property type="match status" value="1"/>
</dbReference>
<dbReference type="PANTHER" id="PTHR11705">
    <property type="entry name" value="PROTEASE FAMILY M14 CARBOXYPEPTIDASE A,B"/>
    <property type="match status" value="1"/>
</dbReference>
<keyword evidence="7" id="KW-0378">Hydrolase</keyword>
<dbReference type="GO" id="GO:0006508">
    <property type="term" value="P:proteolysis"/>
    <property type="evidence" value="ECO:0007669"/>
    <property type="project" value="UniProtKB-KW"/>
</dbReference>
<comment type="caution">
    <text evidence="13">The sequence shown here is derived from an EMBL/GenBank/DDBJ whole genome shotgun (WGS) entry which is preliminary data.</text>
</comment>
<feature type="signal peptide" evidence="11">
    <location>
        <begin position="1"/>
        <end position="16"/>
    </location>
</feature>
<dbReference type="GO" id="GO:0004181">
    <property type="term" value="F:metallocarboxypeptidase activity"/>
    <property type="evidence" value="ECO:0007669"/>
    <property type="project" value="InterPro"/>
</dbReference>
<evidence type="ECO:0000256" key="5">
    <source>
        <dbReference type="ARBA" id="ARBA00022723"/>
    </source>
</evidence>
<evidence type="ECO:0000256" key="3">
    <source>
        <dbReference type="ARBA" id="ARBA00022645"/>
    </source>
</evidence>
<keyword evidence="6 11" id="KW-0732">Signal</keyword>
<accession>A0A8B6GC98</accession>
<dbReference type="OrthoDB" id="6063805at2759"/>
<dbReference type="FunFam" id="3.40.630.10:FF:000084">
    <property type="entry name" value="Carboxypeptidase B2"/>
    <property type="match status" value="1"/>
</dbReference>
<dbReference type="AlphaFoldDB" id="A0A8B6GC98"/>
<dbReference type="GO" id="GO:0008270">
    <property type="term" value="F:zinc ion binding"/>
    <property type="evidence" value="ECO:0007669"/>
    <property type="project" value="InterPro"/>
</dbReference>
<keyword evidence="9" id="KW-0482">Metalloprotease</keyword>
<keyword evidence="8" id="KW-0862">Zinc</keyword>
<keyword evidence="5" id="KW-0479">Metal-binding</keyword>
<name>A0A8B6GC98_MYTGA</name>
<evidence type="ECO:0000259" key="12">
    <source>
        <dbReference type="PROSITE" id="PS52035"/>
    </source>
</evidence>
<evidence type="ECO:0000256" key="4">
    <source>
        <dbReference type="ARBA" id="ARBA00022670"/>
    </source>
</evidence>
<comment type="similarity">
    <text evidence="2 10">Belongs to the peptidase M14 family.</text>
</comment>
<protein>
    <recommendedName>
        <fullName evidence="12">Peptidase M14 domain-containing protein</fullName>
    </recommendedName>
</protein>
<evidence type="ECO:0000256" key="8">
    <source>
        <dbReference type="ARBA" id="ARBA00022833"/>
    </source>
</evidence>